<dbReference type="HOGENOM" id="CLU_023075_2_0_1"/>
<sequence length="279" mass="31365">MPRRWKNLPKWQKQNKYIRSGYRKPSYSYYGSTRDMARWHNETVNIWSHLSAAIIFSWLLIRFLAQSGALTLDVVAVVTFFLGAIVSFALSFVHHLLSNHSRKVMIWTQQLDHVGTVIFIWSAMVSFLYFAFYCDRQLQAYHVGVATAVALVTALCVSQPIFRGPESYHTRTLTFLALGLSAILPTMSLDVRSWERSSCHPVLLASYRNLIILNAIGGFFSCMRIPERLCQDAFDIVGSSHQVMHIMVVAGALLYRAGLLSAGRAWQGEGATGLPCPTG</sequence>
<feature type="transmembrane region" description="Helical" evidence="7">
    <location>
        <begin position="72"/>
        <end position="93"/>
    </location>
</feature>
<keyword evidence="3 7" id="KW-0812">Transmembrane</keyword>
<keyword evidence="4 7" id="KW-1133">Transmembrane helix</keyword>
<dbReference type="Proteomes" id="UP000054342">
    <property type="component" value="Unassembled WGS sequence"/>
</dbReference>
<gene>
    <name evidence="8" type="ORF">PV05_05498</name>
</gene>
<evidence type="ECO:0000256" key="1">
    <source>
        <dbReference type="ARBA" id="ARBA00004141"/>
    </source>
</evidence>
<evidence type="ECO:0000256" key="4">
    <source>
        <dbReference type="ARBA" id="ARBA00022989"/>
    </source>
</evidence>
<comment type="subcellular location">
    <subcellularLocation>
        <location evidence="1">Membrane</location>
        <topology evidence="1">Multi-pass membrane protein</topology>
    </subcellularLocation>
</comment>
<organism evidence="8 9">
    <name type="scientific">Exophiala xenobiotica</name>
    <dbReference type="NCBI Taxonomy" id="348802"/>
    <lineage>
        <taxon>Eukaryota</taxon>
        <taxon>Fungi</taxon>
        <taxon>Dikarya</taxon>
        <taxon>Ascomycota</taxon>
        <taxon>Pezizomycotina</taxon>
        <taxon>Eurotiomycetes</taxon>
        <taxon>Chaetothyriomycetidae</taxon>
        <taxon>Chaetothyriales</taxon>
        <taxon>Herpotrichiellaceae</taxon>
        <taxon>Exophiala</taxon>
    </lineage>
</organism>
<feature type="binding site" evidence="6">
    <location>
        <position position="241"/>
    </location>
    <ligand>
        <name>Zn(2+)</name>
        <dbReference type="ChEBI" id="CHEBI:29105"/>
    </ligand>
</feature>
<feature type="transmembrane region" description="Helical" evidence="7">
    <location>
        <begin position="46"/>
        <end position="65"/>
    </location>
</feature>
<protein>
    <submittedName>
        <fullName evidence="8">Uncharacterized protein</fullName>
    </submittedName>
</protein>
<feature type="binding site" evidence="6">
    <location>
        <position position="245"/>
    </location>
    <ligand>
        <name>Zn(2+)</name>
        <dbReference type="ChEBI" id="CHEBI:29105"/>
    </ligand>
</feature>
<evidence type="ECO:0000256" key="6">
    <source>
        <dbReference type="PIRSR" id="PIRSR604254-1"/>
    </source>
</evidence>
<dbReference type="GO" id="GO:0006882">
    <property type="term" value="P:intracellular zinc ion homeostasis"/>
    <property type="evidence" value="ECO:0007669"/>
    <property type="project" value="TreeGrafter"/>
</dbReference>
<dbReference type="RefSeq" id="XP_013317464.1">
    <property type="nucleotide sequence ID" value="XM_013462010.1"/>
</dbReference>
<reference evidence="8 9" key="1">
    <citation type="submission" date="2015-01" db="EMBL/GenBank/DDBJ databases">
        <title>The Genome Sequence of Exophiala xenobiotica CBS118157.</title>
        <authorList>
            <consortium name="The Broad Institute Genomics Platform"/>
            <person name="Cuomo C."/>
            <person name="de Hoog S."/>
            <person name="Gorbushina A."/>
            <person name="Stielow B."/>
            <person name="Teixiera M."/>
            <person name="Abouelleil A."/>
            <person name="Chapman S.B."/>
            <person name="Priest M."/>
            <person name="Young S.K."/>
            <person name="Wortman J."/>
            <person name="Nusbaum C."/>
            <person name="Birren B."/>
        </authorList>
    </citation>
    <scope>NUCLEOTIDE SEQUENCE [LARGE SCALE GENOMIC DNA]</scope>
    <source>
        <strain evidence="8 9">CBS 118157</strain>
    </source>
</reference>
<evidence type="ECO:0000256" key="5">
    <source>
        <dbReference type="ARBA" id="ARBA00023136"/>
    </source>
</evidence>
<evidence type="ECO:0000256" key="7">
    <source>
        <dbReference type="SAM" id="Phobius"/>
    </source>
</evidence>
<dbReference type="EMBL" id="KN847319">
    <property type="protein sequence ID" value="KIW56880.1"/>
    <property type="molecule type" value="Genomic_DNA"/>
</dbReference>
<dbReference type="PANTHER" id="PTHR20855">
    <property type="entry name" value="ADIPOR/PROGESTIN RECEPTOR-RELATED"/>
    <property type="match status" value="1"/>
</dbReference>
<feature type="binding site" evidence="6">
    <location>
        <position position="95"/>
    </location>
    <ligand>
        <name>Zn(2+)</name>
        <dbReference type="ChEBI" id="CHEBI:29105"/>
    </ligand>
</feature>
<keyword evidence="6" id="KW-0479">Metal-binding</keyword>
<dbReference type="GO" id="GO:0046872">
    <property type="term" value="F:metal ion binding"/>
    <property type="evidence" value="ECO:0007669"/>
    <property type="project" value="UniProtKB-KW"/>
</dbReference>
<dbReference type="InterPro" id="IPR004254">
    <property type="entry name" value="AdipoR/HlyIII-related"/>
</dbReference>
<evidence type="ECO:0000313" key="8">
    <source>
        <dbReference type="EMBL" id="KIW56880.1"/>
    </source>
</evidence>
<proteinExistence type="inferred from homology"/>
<keyword evidence="6" id="KW-0862">Zinc</keyword>
<evidence type="ECO:0000256" key="3">
    <source>
        <dbReference type="ARBA" id="ARBA00022692"/>
    </source>
</evidence>
<dbReference type="GO" id="GO:0016020">
    <property type="term" value="C:membrane"/>
    <property type="evidence" value="ECO:0007669"/>
    <property type="project" value="UniProtKB-SubCell"/>
</dbReference>
<name>A0A0D2EQ79_9EURO</name>
<feature type="transmembrane region" description="Helical" evidence="7">
    <location>
        <begin position="140"/>
        <end position="162"/>
    </location>
</feature>
<keyword evidence="9" id="KW-1185">Reference proteome</keyword>
<feature type="transmembrane region" description="Helical" evidence="7">
    <location>
        <begin position="113"/>
        <end position="133"/>
    </location>
</feature>
<dbReference type="GO" id="GO:0038023">
    <property type="term" value="F:signaling receptor activity"/>
    <property type="evidence" value="ECO:0007669"/>
    <property type="project" value="TreeGrafter"/>
</dbReference>
<comment type="similarity">
    <text evidence="2">Belongs to the ADIPOR family.</text>
</comment>
<dbReference type="GeneID" id="25327406"/>
<keyword evidence="5 7" id="KW-0472">Membrane</keyword>
<dbReference type="STRING" id="348802.A0A0D2EQ79"/>
<dbReference type="PANTHER" id="PTHR20855:SF52">
    <property type="entry name" value="ADIPONECTIN RECEPTOR PROTEIN"/>
    <property type="match status" value="1"/>
</dbReference>
<evidence type="ECO:0000313" key="9">
    <source>
        <dbReference type="Proteomes" id="UP000054342"/>
    </source>
</evidence>
<accession>A0A0D2EQ79</accession>
<dbReference type="AlphaFoldDB" id="A0A0D2EQ79"/>
<dbReference type="OrthoDB" id="529367at2759"/>
<dbReference type="Pfam" id="PF03006">
    <property type="entry name" value="HlyIII"/>
    <property type="match status" value="1"/>
</dbReference>
<evidence type="ECO:0000256" key="2">
    <source>
        <dbReference type="ARBA" id="ARBA00007018"/>
    </source>
</evidence>